<organism evidence="1 2">
    <name type="scientific">Gossypium davidsonii</name>
    <name type="common">Davidson's cotton</name>
    <name type="synonym">Gossypium klotzschianum subsp. davidsonii</name>
    <dbReference type="NCBI Taxonomy" id="34287"/>
    <lineage>
        <taxon>Eukaryota</taxon>
        <taxon>Viridiplantae</taxon>
        <taxon>Streptophyta</taxon>
        <taxon>Embryophyta</taxon>
        <taxon>Tracheophyta</taxon>
        <taxon>Spermatophyta</taxon>
        <taxon>Magnoliopsida</taxon>
        <taxon>eudicotyledons</taxon>
        <taxon>Gunneridae</taxon>
        <taxon>Pentapetalae</taxon>
        <taxon>rosids</taxon>
        <taxon>malvids</taxon>
        <taxon>Malvales</taxon>
        <taxon>Malvaceae</taxon>
        <taxon>Malvoideae</taxon>
        <taxon>Gossypium</taxon>
    </lineage>
</organism>
<comment type="caution">
    <text evidence="1">The sequence shown here is derived from an EMBL/GenBank/DDBJ whole genome shotgun (WGS) entry which is preliminary data.</text>
</comment>
<gene>
    <name evidence="1" type="ORF">Godav_000080</name>
</gene>
<proteinExistence type="predicted"/>
<accession>A0A7J8T9S7</accession>
<protein>
    <submittedName>
        <fullName evidence="1">Uncharacterized protein</fullName>
    </submittedName>
</protein>
<evidence type="ECO:0000313" key="2">
    <source>
        <dbReference type="Proteomes" id="UP000593561"/>
    </source>
</evidence>
<name>A0A7J8T9S7_GOSDV</name>
<dbReference type="Proteomes" id="UP000593561">
    <property type="component" value="Unassembled WGS sequence"/>
</dbReference>
<dbReference type="EMBL" id="JABFAC010239857">
    <property type="protein sequence ID" value="MBA0634919.1"/>
    <property type="molecule type" value="Genomic_DNA"/>
</dbReference>
<reference evidence="1 2" key="1">
    <citation type="journal article" date="2019" name="Genome Biol. Evol.">
        <title>Insights into the evolution of the New World diploid cottons (Gossypium, subgenus Houzingenia) based on genome sequencing.</title>
        <authorList>
            <person name="Grover C.E."/>
            <person name="Arick M.A. 2nd"/>
            <person name="Thrash A."/>
            <person name="Conover J.L."/>
            <person name="Sanders W.S."/>
            <person name="Peterson D.G."/>
            <person name="Frelichowski J.E."/>
            <person name="Scheffler J.A."/>
            <person name="Scheffler B.E."/>
            <person name="Wendel J.F."/>
        </authorList>
    </citation>
    <scope>NUCLEOTIDE SEQUENCE [LARGE SCALE GENOMIC DNA]</scope>
    <source>
        <strain evidence="1">27</strain>
        <tissue evidence="1">Leaf</tissue>
    </source>
</reference>
<evidence type="ECO:0000313" key="1">
    <source>
        <dbReference type="EMBL" id="MBA0634919.1"/>
    </source>
</evidence>
<keyword evidence="2" id="KW-1185">Reference proteome</keyword>
<sequence length="58" mass="6756">MALLRCSKIQVDRAYWRTVNVPNFLKYNSSTPRHEEEGRGLCFEYIRLSCLPQGFGTC</sequence>
<dbReference type="AlphaFoldDB" id="A0A7J8T9S7"/>